<accession>A0A317VPI3</accession>
<sequence>MIQRNRALVDTPGPASNKRMIVIHQKQGRRKKKEKTGKATMPMAAYIHALLSALHEQHKVRVSDEGQKKKKKARAGRPNNPLSEHKPMSELVCNTKSLSTGVVQFEVLVEKKEKKTNQTHMQ</sequence>
<reference evidence="2" key="1">
    <citation type="submission" date="2016-12" db="EMBL/GenBank/DDBJ databases">
        <title>The genomes of Aspergillus section Nigri reveals drivers in fungal speciation.</title>
        <authorList>
            <consortium name="DOE Joint Genome Institute"/>
            <person name="Vesth T.C."/>
            <person name="Nybo J."/>
            <person name="Theobald S."/>
            <person name="Brandl J."/>
            <person name="Frisvad J.C."/>
            <person name="Nielsen K.F."/>
            <person name="Lyhne E.K."/>
            <person name="Kogle M.E."/>
            <person name="Kuo A."/>
            <person name="Riley R."/>
            <person name="Clum A."/>
            <person name="Nolan M."/>
            <person name="Lipzen A."/>
            <person name="Salamov A."/>
            <person name="Henrissat B."/>
            <person name="Wiebenga A."/>
            <person name="De vries R.P."/>
            <person name="Grigoriev I.V."/>
            <person name="Mortensen U.H."/>
            <person name="Andersen M.R."/>
            <person name="Baker S.E."/>
        </authorList>
    </citation>
    <scope>NUCLEOTIDE SEQUENCE</scope>
    <source>
        <strain evidence="2">CBS 122712</strain>
    </source>
</reference>
<evidence type="ECO:0000313" key="3">
    <source>
        <dbReference type="Proteomes" id="UP000246171"/>
    </source>
</evidence>
<proteinExistence type="predicted"/>
<dbReference type="OrthoDB" id="10589364at2759"/>
<gene>
    <name evidence="2" type="ORF">BO83DRAFT_14581</name>
</gene>
<dbReference type="RefSeq" id="XP_025388847.1">
    <property type="nucleotide sequence ID" value="XM_025526199.1"/>
</dbReference>
<feature type="region of interest" description="Disordered" evidence="1">
    <location>
        <begin position="57"/>
        <end position="89"/>
    </location>
</feature>
<dbReference type="VEuPathDB" id="FungiDB:BO83DRAFT_14581"/>
<feature type="compositionally biased region" description="Basic and acidic residues" evidence="1">
    <location>
        <begin position="57"/>
        <end position="67"/>
    </location>
</feature>
<comment type="caution">
    <text evidence="2">The sequence shown here is derived from an EMBL/GenBank/DDBJ whole genome shotgun (WGS) entry which is preliminary data.</text>
</comment>
<keyword evidence="3" id="KW-1185">Reference proteome</keyword>
<name>A0A317VPI3_ASPEC</name>
<evidence type="ECO:0000256" key="1">
    <source>
        <dbReference type="SAM" id="MobiDB-lite"/>
    </source>
</evidence>
<protein>
    <submittedName>
        <fullName evidence="2">Uncharacterized protein</fullName>
    </submittedName>
</protein>
<dbReference type="EMBL" id="MSFU01000010">
    <property type="protein sequence ID" value="PWY74752.1"/>
    <property type="molecule type" value="Genomic_DNA"/>
</dbReference>
<dbReference type="AlphaFoldDB" id="A0A317VPI3"/>
<dbReference type="GeneID" id="37048161"/>
<dbReference type="Proteomes" id="UP000246171">
    <property type="component" value="Unassembled WGS sequence"/>
</dbReference>
<organism evidence="2 3">
    <name type="scientific">Aspergillus eucalypticola (strain CBS 122712 / IBT 29274)</name>
    <dbReference type="NCBI Taxonomy" id="1448314"/>
    <lineage>
        <taxon>Eukaryota</taxon>
        <taxon>Fungi</taxon>
        <taxon>Dikarya</taxon>
        <taxon>Ascomycota</taxon>
        <taxon>Pezizomycotina</taxon>
        <taxon>Eurotiomycetes</taxon>
        <taxon>Eurotiomycetidae</taxon>
        <taxon>Eurotiales</taxon>
        <taxon>Aspergillaceae</taxon>
        <taxon>Aspergillus</taxon>
        <taxon>Aspergillus subgen. Circumdati</taxon>
    </lineage>
</organism>
<evidence type="ECO:0000313" key="2">
    <source>
        <dbReference type="EMBL" id="PWY74752.1"/>
    </source>
</evidence>